<protein>
    <submittedName>
        <fullName evidence="2">Uncharacterized protein</fullName>
    </submittedName>
</protein>
<evidence type="ECO:0000313" key="2">
    <source>
        <dbReference type="EMBL" id="KAG9339683.1"/>
    </source>
</evidence>
<feature type="region of interest" description="Disordered" evidence="1">
    <location>
        <begin position="1"/>
        <end position="32"/>
    </location>
</feature>
<gene>
    <name evidence="2" type="ORF">JZ751_023329</name>
</gene>
<proteinExistence type="predicted"/>
<dbReference type="Proteomes" id="UP000824540">
    <property type="component" value="Unassembled WGS sequence"/>
</dbReference>
<dbReference type="AlphaFoldDB" id="A0A8T2NGG1"/>
<reference evidence="2" key="1">
    <citation type="thesis" date="2021" institute="BYU ScholarsArchive" country="Provo, UT, USA">
        <title>Applications of and Algorithms for Genome Assembly and Genomic Analyses with an Emphasis on Marine Teleosts.</title>
        <authorList>
            <person name="Pickett B.D."/>
        </authorList>
    </citation>
    <scope>NUCLEOTIDE SEQUENCE</scope>
    <source>
        <strain evidence="2">HI-2016</strain>
    </source>
</reference>
<sequence length="115" mass="13085">MPRPAPPSPALAQQLRAHRASRVRRSPAWPEGPESVKYTLLVLTFFTFSMELTHCTCPIAVGMLRERSHSPFTFGSTATFMAILSMYCRVPVCRGEEWVDMPHKLKPIPLQRFID</sequence>
<keyword evidence="3" id="KW-1185">Reference proteome</keyword>
<name>A0A8T2NGG1_9TELE</name>
<accession>A0A8T2NGG1</accession>
<dbReference type="EMBL" id="JAFBMS010000051">
    <property type="protein sequence ID" value="KAG9339683.1"/>
    <property type="molecule type" value="Genomic_DNA"/>
</dbReference>
<evidence type="ECO:0000313" key="3">
    <source>
        <dbReference type="Proteomes" id="UP000824540"/>
    </source>
</evidence>
<feature type="compositionally biased region" description="Basic residues" evidence="1">
    <location>
        <begin position="16"/>
        <end position="25"/>
    </location>
</feature>
<evidence type="ECO:0000256" key="1">
    <source>
        <dbReference type="SAM" id="MobiDB-lite"/>
    </source>
</evidence>
<organism evidence="2 3">
    <name type="scientific">Albula glossodonta</name>
    <name type="common">roundjaw bonefish</name>
    <dbReference type="NCBI Taxonomy" id="121402"/>
    <lineage>
        <taxon>Eukaryota</taxon>
        <taxon>Metazoa</taxon>
        <taxon>Chordata</taxon>
        <taxon>Craniata</taxon>
        <taxon>Vertebrata</taxon>
        <taxon>Euteleostomi</taxon>
        <taxon>Actinopterygii</taxon>
        <taxon>Neopterygii</taxon>
        <taxon>Teleostei</taxon>
        <taxon>Albuliformes</taxon>
        <taxon>Albulidae</taxon>
        <taxon>Albula</taxon>
    </lineage>
</organism>
<comment type="caution">
    <text evidence="2">The sequence shown here is derived from an EMBL/GenBank/DDBJ whole genome shotgun (WGS) entry which is preliminary data.</text>
</comment>